<organism evidence="8 9">
    <name type="scientific">Xanthomonas campestris pv. campestris (strain 8004)</name>
    <dbReference type="NCBI Taxonomy" id="314565"/>
    <lineage>
        <taxon>Bacteria</taxon>
        <taxon>Pseudomonadati</taxon>
        <taxon>Pseudomonadota</taxon>
        <taxon>Gammaproteobacteria</taxon>
        <taxon>Lysobacterales</taxon>
        <taxon>Lysobacteraceae</taxon>
        <taxon>Xanthomonas</taxon>
    </lineage>
</organism>
<reference evidence="8 9" key="1">
    <citation type="journal article" date="2005" name="Genome Res.">
        <title>Comparative and functional genomic analyses of the pathogenicity of phytopathogen Xanthomonas campestris pv. campestris.</title>
        <authorList>
            <person name="Qian W."/>
            <person name="Jia Y."/>
            <person name="Ren S.X."/>
            <person name="He Y.Q."/>
            <person name="Feng J.X."/>
            <person name="Lu L.F."/>
            <person name="Sun Q."/>
            <person name="Ying G."/>
            <person name="Tang D.J."/>
            <person name="Tang H."/>
            <person name="Wu W."/>
            <person name="Hao P."/>
            <person name="Wang L."/>
            <person name="Jiang B.L."/>
            <person name="Zeng S."/>
            <person name="Gu W.Y."/>
            <person name="Lu G."/>
            <person name="Rong L."/>
            <person name="Tian Y."/>
            <person name="Yao Z."/>
            <person name="Fu G."/>
            <person name="Chen B."/>
            <person name="Fang R."/>
            <person name="Qiang B."/>
            <person name="Chen Z."/>
            <person name="Zhao G.P."/>
            <person name="Tang J.L."/>
            <person name="He C."/>
        </authorList>
    </citation>
    <scope>NUCLEOTIDE SEQUENCE [LARGE SCALE GENOMIC DNA]</scope>
    <source>
        <strain evidence="8 9">8004</strain>
    </source>
</reference>
<dbReference type="InterPro" id="IPR021153">
    <property type="entry name" value="HrcA_C"/>
</dbReference>
<evidence type="ECO:0000259" key="7">
    <source>
        <dbReference type="Pfam" id="PF03444"/>
    </source>
</evidence>
<keyword evidence="2 5" id="KW-0805">Transcription regulation</keyword>
<dbReference type="SUPFAM" id="SSF46785">
    <property type="entry name" value="Winged helix' DNA-binding domain"/>
    <property type="match status" value="1"/>
</dbReference>
<dbReference type="SUPFAM" id="SSF55781">
    <property type="entry name" value="GAF domain-like"/>
    <property type="match status" value="1"/>
</dbReference>
<dbReference type="Pfam" id="PF01628">
    <property type="entry name" value="HrcA"/>
    <property type="match status" value="1"/>
</dbReference>
<evidence type="ECO:0000256" key="5">
    <source>
        <dbReference type="HAMAP-Rule" id="MF_00081"/>
    </source>
</evidence>
<dbReference type="HOGENOM" id="CLU_050019_0_0_6"/>
<evidence type="ECO:0000313" key="9">
    <source>
        <dbReference type="Proteomes" id="UP000000420"/>
    </source>
</evidence>
<keyword evidence="3 5" id="KW-0346">Stress response</keyword>
<dbReference type="PANTHER" id="PTHR34824">
    <property type="entry name" value="HEAT-INDUCIBLE TRANSCRIPTION REPRESSOR HRCA"/>
    <property type="match status" value="1"/>
</dbReference>
<evidence type="ECO:0000256" key="2">
    <source>
        <dbReference type="ARBA" id="ARBA00023015"/>
    </source>
</evidence>
<dbReference type="PIRSF" id="PIRSF005485">
    <property type="entry name" value="HrcA"/>
    <property type="match status" value="1"/>
</dbReference>
<dbReference type="InterPro" id="IPR002571">
    <property type="entry name" value="HrcA"/>
</dbReference>
<dbReference type="InterPro" id="IPR023120">
    <property type="entry name" value="WHTH_transcript_rep_HrcA_IDD"/>
</dbReference>
<dbReference type="KEGG" id="xcb:XC_2765"/>
<dbReference type="PANTHER" id="PTHR34824:SF1">
    <property type="entry name" value="HEAT-INDUCIBLE TRANSCRIPTION REPRESSOR HRCA"/>
    <property type="match status" value="1"/>
</dbReference>
<dbReference type="InterPro" id="IPR036390">
    <property type="entry name" value="WH_DNA-bd_sf"/>
</dbReference>
<comment type="function">
    <text evidence="5">Negative regulator of class I heat shock genes (grpE-dnaK-dnaJ and groELS operons). Prevents heat-shock induction of these operons.</text>
</comment>
<dbReference type="Pfam" id="PF03444">
    <property type="entry name" value="WHD_HrcA"/>
    <property type="match status" value="1"/>
</dbReference>
<dbReference type="EMBL" id="CP000050">
    <property type="protein sequence ID" value="AAY49814.1"/>
    <property type="molecule type" value="Genomic_DNA"/>
</dbReference>
<keyword evidence="4 5" id="KW-0804">Transcription</keyword>
<dbReference type="Gene3D" id="3.30.390.60">
    <property type="entry name" value="Heat-inducible transcription repressor hrca homolog, domain 3"/>
    <property type="match status" value="1"/>
</dbReference>
<feature type="domain" description="Heat-inducible transcription repressor HrcA C-terminal" evidence="6">
    <location>
        <begin position="130"/>
        <end position="349"/>
    </location>
</feature>
<dbReference type="Proteomes" id="UP000000420">
    <property type="component" value="Chromosome"/>
</dbReference>
<feature type="domain" description="Winged helix-turn-helix transcription repressor HrcA DNA-binding" evidence="7">
    <location>
        <begin position="28"/>
        <end position="99"/>
    </location>
</feature>
<accession>A0A0H2XAQ6</accession>
<gene>
    <name evidence="5" type="primary">hrcA</name>
    <name evidence="8" type="ordered locus">XC_2765</name>
</gene>
<proteinExistence type="inferred from homology"/>
<sequence>MLANPGARHYLCPVSPDDPMRASQSPMLDPRARHLLRTLIARYIRDGEPVGSKTLAQHAGLDVSPATIRNILADLEDIGLLSSPHTSAGRVPTAHGYRVFVDSLVQMQPPGEEEVRRLRAELASSNGTQSLLGSASQMLSAMSHFVGVVSAPRREQFAFRHIDFVPLDARRVLAILVFADNEVQNRVIEPRRAYEPAELERVANYLNAQFAGRALSDIRASLLRELRLAKNEMEQLLAHSVDLASEALVPADADDMVMAGQTRLMGVQDLSDLDRLRELFEAFASKREILQLLERTIQAPGVRIFIGEETGMVSLDDVSLVTAPYTAGGQVLGVLGVIGPKRMAYDRVIPLVQTAAQMLGAAMEPPGTR</sequence>
<name>A0A0H2XAQ6_XANC8</name>
<dbReference type="InterPro" id="IPR005104">
    <property type="entry name" value="WHTH_HrcA_DNA-bd"/>
</dbReference>
<comment type="similarity">
    <text evidence="5">Belongs to the HrcA family.</text>
</comment>
<evidence type="ECO:0000313" key="8">
    <source>
        <dbReference type="EMBL" id="AAY49814.1"/>
    </source>
</evidence>
<dbReference type="Gene3D" id="1.10.10.10">
    <property type="entry name" value="Winged helix-like DNA-binding domain superfamily/Winged helix DNA-binding domain"/>
    <property type="match status" value="1"/>
</dbReference>
<evidence type="ECO:0000256" key="3">
    <source>
        <dbReference type="ARBA" id="ARBA00023016"/>
    </source>
</evidence>
<dbReference type="GO" id="GO:0003677">
    <property type="term" value="F:DNA binding"/>
    <property type="evidence" value="ECO:0007669"/>
    <property type="project" value="InterPro"/>
</dbReference>
<dbReference type="AlphaFoldDB" id="A0A0H2XAQ6"/>
<protein>
    <recommendedName>
        <fullName evidence="5">Heat-inducible transcription repressor HrcA</fullName>
    </recommendedName>
</protein>
<keyword evidence="1 5" id="KW-0678">Repressor</keyword>
<dbReference type="GO" id="GO:0045892">
    <property type="term" value="P:negative regulation of DNA-templated transcription"/>
    <property type="evidence" value="ECO:0007669"/>
    <property type="project" value="UniProtKB-UniRule"/>
</dbReference>
<dbReference type="InterPro" id="IPR036388">
    <property type="entry name" value="WH-like_DNA-bd_sf"/>
</dbReference>
<evidence type="ECO:0000259" key="6">
    <source>
        <dbReference type="Pfam" id="PF01628"/>
    </source>
</evidence>
<dbReference type="HAMAP" id="MF_00081">
    <property type="entry name" value="HrcA"/>
    <property type="match status" value="1"/>
</dbReference>
<dbReference type="Gene3D" id="3.30.450.40">
    <property type="match status" value="1"/>
</dbReference>
<dbReference type="InterPro" id="IPR029016">
    <property type="entry name" value="GAF-like_dom_sf"/>
</dbReference>
<evidence type="ECO:0000256" key="1">
    <source>
        <dbReference type="ARBA" id="ARBA00022491"/>
    </source>
</evidence>
<evidence type="ECO:0000256" key="4">
    <source>
        <dbReference type="ARBA" id="ARBA00023163"/>
    </source>
</evidence>
<dbReference type="NCBIfam" id="TIGR00331">
    <property type="entry name" value="hrcA"/>
    <property type="match status" value="1"/>
</dbReference>